<feature type="compositionally biased region" description="Low complexity" evidence="1">
    <location>
        <begin position="109"/>
        <end position="120"/>
    </location>
</feature>
<dbReference type="InterPro" id="IPR019606">
    <property type="entry name" value="GerMN"/>
</dbReference>
<keyword evidence="2" id="KW-1133">Transmembrane helix</keyword>
<feature type="transmembrane region" description="Helical" evidence="2">
    <location>
        <begin position="49"/>
        <end position="70"/>
    </location>
</feature>
<organism evidence="4 5">
    <name type="scientific">Kribbella hippodromi</name>
    <dbReference type="NCBI Taxonomy" id="434347"/>
    <lineage>
        <taxon>Bacteria</taxon>
        <taxon>Bacillati</taxon>
        <taxon>Actinomycetota</taxon>
        <taxon>Actinomycetes</taxon>
        <taxon>Propionibacteriales</taxon>
        <taxon>Kribbellaceae</taxon>
        <taxon>Kribbella</taxon>
    </lineage>
</organism>
<dbReference type="Pfam" id="PF10648">
    <property type="entry name" value="Gmad2"/>
    <property type="match status" value="1"/>
</dbReference>
<dbReference type="RefSeq" id="WP_344235013.1">
    <property type="nucleotide sequence ID" value="NZ_BAAAPH010000012.1"/>
</dbReference>
<dbReference type="Pfam" id="PF10646">
    <property type="entry name" value="Germane"/>
    <property type="match status" value="1"/>
</dbReference>
<dbReference type="EMBL" id="BAAAPH010000012">
    <property type="protein sequence ID" value="GAA1578876.1"/>
    <property type="molecule type" value="Genomic_DNA"/>
</dbReference>
<sequence>MSEHPNDSFDDLVRRALHAEADRIEPADALPEIRARAHAQRRPTSRRPWIVTAGVATVGTAAAIGAFTVLPNTNNTANDGDAVAGSSTTSSAVPTTDSATEPSPVPTKAAPSVAPSLASPEQSVRSALVPVYWLGQQIGATKKSTARLYRTWAKVSGHPAEEAVRIMTTKQPADPDYFSVWRGAALNGVTRTDGMVTVDFKQLPRTTLDADVAKVAAQQLVYTVQGALNDDSVPVQITEGGQPVPKLFGQVDTSTPLGRVQAANVQALVWIDSPDQDAVTGDQVTVSGVANAFEATVNYQATNLKTRETKKSTTTSGQGQSFSPYSFKLTLSPGMWQIDVYLVSPADGRVTDTDSKSILVK</sequence>
<evidence type="ECO:0000256" key="1">
    <source>
        <dbReference type="SAM" id="MobiDB-lite"/>
    </source>
</evidence>
<dbReference type="Proteomes" id="UP001501705">
    <property type="component" value="Unassembled WGS sequence"/>
</dbReference>
<accession>A0ABP4PKL9</accession>
<evidence type="ECO:0000259" key="3">
    <source>
        <dbReference type="SMART" id="SM00909"/>
    </source>
</evidence>
<feature type="compositionally biased region" description="Low complexity" evidence="1">
    <location>
        <begin position="80"/>
        <end position="100"/>
    </location>
</feature>
<feature type="region of interest" description="Disordered" evidence="1">
    <location>
        <begin position="74"/>
        <end position="120"/>
    </location>
</feature>
<reference evidence="5" key="1">
    <citation type="journal article" date="2019" name="Int. J. Syst. Evol. Microbiol.">
        <title>The Global Catalogue of Microorganisms (GCM) 10K type strain sequencing project: providing services to taxonomists for standard genome sequencing and annotation.</title>
        <authorList>
            <consortium name="The Broad Institute Genomics Platform"/>
            <consortium name="The Broad Institute Genome Sequencing Center for Infectious Disease"/>
            <person name="Wu L."/>
            <person name="Ma J."/>
        </authorList>
    </citation>
    <scope>NUCLEOTIDE SEQUENCE [LARGE SCALE GENOMIC DNA]</scope>
    <source>
        <strain evidence="5">JCM 15572</strain>
    </source>
</reference>
<proteinExistence type="predicted"/>
<name>A0ABP4PKL9_9ACTN</name>
<gene>
    <name evidence="4" type="ORF">GCM10009804_39190</name>
</gene>
<comment type="caution">
    <text evidence="4">The sequence shown here is derived from an EMBL/GenBank/DDBJ whole genome shotgun (WGS) entry which is preliminary data.</text>
</comment>
<keyword evidence="2" id="KW-0812">Transmembrane</keyword>
<protein>
    <recommendedName>
        <fullName evidence="3">GerMN domain-containing protein</fullName>
    </recommendedName>
</protein>
<evidence type="ECO:0000313" key="5">
    <source>
        <dbReference type="Proteomes" id="UP001501705"/>
    </source>
</evidence>
<keyword evidence="5" id="KW-1185">Reference proteome</keyword>
<evidence type="ECO:0000313" key="4">
    <source>
        <dbReference type="EMBL" id="GAA1578876.1"/>
    </source>
</evidence>
<feature type="domain" description="GerMN" evidence="3">
    <location>
        <begin position="160"/>
        <end position="248"/>
    </location>
</feature>
<dbReference type="SMART" id="SM00909">
    <property type="entry name" value="Germane"/>
    <property type="match status" value="1"/>
</dbReference>
<dbReference type="InterPro" id="IPR018911">
    <property type="entry name" value="Gmad2_Ig-like_dom"/>
</dbReference>
<keyword evidence="2" id="KW-0472">Membrane</keyword>
<evidence type="ECO:0000256" key="2">
    <source>
        <dbReference type="SAM" id="Phobius"/>
    </source>
</evidence>